<dbReference type="Proteomes" id="UP000428325">
    <property type="component" value="Chromosome"/>
</dbReference>
<reference evidence="2 3" key="1">
    <citation type="submission" date="2018-12" db="EMBL/GenBank/DDBJ databases">
        <title>Complete genome sequence of Haloplanus rallus MBLA0036.</title>
        <authorList>
            <person name="Nam Y.-d."/>
            <person name="Kang J."/>
            <person name="Chung W.-H."/>
            <person name="Park Y.S."/>
        </authorList>
    </citation>
    <scope>NUCLEOTIDE SEQUENCE [LARGE SCALE GENOMIC DNA]</scope>
    <source>
        <strain evidence="2 3">MBLA0036</strain>
    </source>
</reference>
<feature type="region of interest" description="Disordered" evidence="1">
    <location>
        <begin position="143"/>
        <end position="172"/>
    </location>
</feature>
<dbReference type="KEGG" id="hra:EI982_09480"/>
<sequence length="293" mass="30960">MSDVNQLLPEKFYNYVQAGTPPNGVEEGETWYETDENTSWVYDGTDWVELSVTDHAQLTGVGASDHHSPVSVSQPLVNGGSQSLDLSLGAALHVDGNGDLDIPVDGITSALIDSNAVGDGQLDGTYPDGSVSGADLSFDPATQTELNNHVGNSTAHHAKPTSTQSESKSGDWSIPELGDYNLEYGGAGNAIDADIGTNTSLSPDSSYYIEFRGAVAFNSIRYRESAGANETINVWETTSRNNKITQFTSAAGSYKSVPLSGFYGSVTITAPNGSDLSEFRVMTPALAAHSHQI</sequence>
<dbReference type="EMBL" id="CP034345">
    <property type="protein sequence ID" value="QGX95005.1"/>
    <property type="molecule type" value="Genomic_DNA"/>
</dbReference>
<evidence type="ECO:0000313" key="3">
    <source>
        <dbReference type="Proteomes" id="UP000428325"/>
    </source>
</evidence>
<organism evidence="2 3">
    <name type="scientific">Haloplanus rallus</name>
    <dbReference type="NCBI Taxonomy" id="1816183"/>
    <lineage>
        <taxon>Archaea</taxon>
        <taxon>Methanobacteriati</taxon>
        <taxon>Methanobacteriota</taxon>
        <taxon>Stenosarchaea group</taxon>
        <taxon>Halobacteria</taxon>
        <taxon>Halobacteriales</taxon>
        <taxon>Haloferacaceae</taxon>
        <taxon>Haloplanus</taxon>
    </lineage>
</organism>
<dbReference type="AlphaFoldDB" id="A0A6B9F3L6"/>
<accession>A0A6B9F3L6</accession>
<name>A0A6B9F3L6_9EURY</name>
<feature type="compositionally biased region" description="Polar residues" evidence="1">
    <location>
        <begin position="143"/>
        <end position="167"/>
    </location>
</feature>
<dbReference type="OrthoDB" id="331579at2157"/>
<keyword evidence="3" id="KW-1185">Reference proteome</keyword>
<dbReference type="RefSeq" id="WP_157689461.1">
    <property type="nucleotide sequence ID" value="NZ_CP034345.1"/>
</dbReference>
<dbReference type="GeneID" id="43369767"/>
<evidence type="ECO:0000256" key="1">
    <source>
        <dbReference type="SAM" id="MobiDB-lite"/>
    </source>
</evidence>
<proteinExistence type="predicted"/>
<gene>
    <name evidence="2" type="ORF">EI982_09480</name>
</gene>
<protein>
    <submittedName>
        <fullName evidence="2">Uncharacterized protein</fullName>
    </submittedName>
</protein>
<evidence type="ECO:0000313" key="2">
    <source>
        <dbReference type="EMBL" id="QGX95005.1"/>
    </source>
</evidence>